<dbReference type="CDD" id="cd06307">
    <property type="entry name" value="PBP1_sugar_binding"/>
    <property type="match status" value="1"/>
</dbReference>
<dbReference type="Gene3D" id="3.40.50.2300">
    <property type="match status" value="2"/>
</dbReference>
<organism evidence="5 6">
    <name type="scientific">Candidatus Avisuccinivibrio stercorigallinarum</name>
    <dbReference type="NCBI Taxonomy" id="2840704"/>
    <lineage>
        <taxon>Bacteria</taxon>
        <taxon>Pseudomonadati</taxon>
        <taxon>Pseudomonadota</taxon>
        <taxon>Gammaproteobacteria</taxon>
        <taxon>Aeromonadales</taxon>
        <taxon>Succinivibrionaceae</taxon>
        <taxon>Succinivibrionaceae incertae sedis</taxon>
        <taxon>Candidatus Avisuccinivibrio</taxon>
    </lineage>
</organism>
<keyword evidence="3" id="KW-0804">Transcription</keyword>
<dbReference type="GO" id="GO:0003700">
    <property type="term" value="F:DNA-binding transcription factor activity"/>
    <property type="evidence" value="ECO:0007669"/>
    <property type="project" value="TreeGrafter"/>
</dbReference>
<dbReference type="EMBL" id="JADINH010000119">
    <property type="protein sequence ID" value="MBO8415843.1"/>
    <property type="molecule type" value="Genomic_DNA"/>
</dbReference>
<dbReference type="InterPro" id="IPR010982">
    <property type="entry name" value="Lambda_DNA-bd_dom_sf"/>
</dbReference>
<dbReference type="Pfam" id="PF00356">
    <property type="entry name" value="LacI"/>
    <property type="match status" value="1"/>
</dbReference>
<dbReference type="Gene3D" id="1.10.260.40">
    <property type="entry name" value="lambda repressor-like DNA-binding domains"/>
    <property type="match status" value="1"/>
</dbReference>
<dbReference type="InterPro" id="IPR000843">
    <property type="entry name" value="HTH_LacI"/>
</dbReference>
<protein>
    <submittedName>
        <fullName evidence="5">LacI family DNA-binding transcriptional regulator</fullName>
    </submittedName>
</protein>
<dbReference type="AlphaFoldDB" id="A0A9D9DB54"/>
<evidence type="ECO:0000259" key="4">
    <source>
        <dbReference type="PROSITE" id="PS50932"/>
    </source>
</evidence>
<gene>
    <name evidence="5" type="ORF">IAB19_05640</name>
</gene>
<dbReference type="PANTHER" id="PTHR30146">
    <property type="entry name" value="LACI-RELATED TRANSCRIPTIONAL REPRESSOR"/>
    <property type="match status" value="1"/>
</dbReference>
<dbReference type="GO" id="GO:0055085">
    <property type="term" value="P:transmembrane transport"/>
    <property type="evidence" value="ECO:0007669"/>
    <property type="project" value="UniProtKB-ARBA"/>
</dbReference>
<evidence type="ECO:0000313" key="6">
    <source>
        <dbReference type="Proteomes" id="UP000823631"/>
    </source>
</evidence>
<keyword evidence="2 5" id="KW-0238">DNA-binding</keyword>
<dbReference type="CDD" id="cd01392">
    <property type="entry name" value="HTH_LacI"/>
    <property type="match status" value="1"/>
</dbReference>
<accession>A0A9D9DB54</accession>
<evidence type="ECO:0000313" key="5">
    <source>
        <dbReference type="EMBL" id="MBO8415843.1"/>
    </source>
</evidence>
<name>A0A9D9DB54_9GAMM</name>
<keyword evidence="1" id="KW-0805">Transcription regulation</keyword>
<dbReference type="InterPro" id="IPR028082">
    <property type="entry name" value="Peripla_BP_I"/>
</dbReference>
<dbReference type="PROSITE" id="PS50932">
    <property type="entry name" value="HTH_LACI_2"/>
    <property type="match status" value="1"/>
</dbReference>
<reference evidence="5" key="1">
    <citation type="submission" date="2020-10" db="EMBL/GenBank/DDBJ databases">
        <authorList>
            <person name="Gilroy R."/>
        </authorList>
    </citation>
    <scope>NUCLEOTIDE SEQUENCE</scope>
    <source>
        <strain evidence="5">17213</strain>
    </source>
</reference>
<dbReference type="PANTHER" id="PTHR30146:SF109">
    <property type="entry name" value="HTH-TYPE TRANSCRIPTIONAL REGULATOR GALS"/>
    <property type="match status" value="1"/>
</dbReference>
<dbReference type="GO" id="GO:0000976">
    <property type="term" value="F:transcription cis-regulatory region binding"/>
    <property type="evidence" value="ECO:0007669"/>
    <property type="project" value="TreeGrafter"/>
</dbReference>
<evidence type="ECO:0000256" key="1">
    <source>
        <dbReference type="ARBA" id="ARBA00023015"/>
    </source>
</evidence>
<reference evidence="5" key="2">
    <citation type="journal article" date="2021" name="PeerJ">
        <title>Extensive microbial diversity within the chicken gut microbiome revealed by metagenomics and culture.</title>
        <authorList>
            <person name="Gilroy R."/>
            <person name="Ravi A."/>
            <person name="Getino M."/>
            <person name="Pursley I."/>
            <person name="Horton D.L."/>
            <person name="Alikhan N.F."/>
            <person name="Baker D."/>
            <person name="Gharbi K."/>
            <person name="Hall N."/>
            <person name="Watson M."/>
            <person name="Adriaenssens E.M."/>
            <person name="Foster-Nyarko E."/>
            <person name="Jarju S."/>
            <person name="Secka A."/>
            <person name="Antonio M."/>
            <person name="Oren A."/>
            <person name="Chaudhuri R.R."/>
            <person name="La Ragione R."/>
            <person name="Hildebrand F."/>
            <person name="Pallen M.J."/>
        </authorList>
    </citation>
    <scope>NUCLEOTIDE SEQUENCE</scope>
    <source>
        <strain evidence="5">17213</strain>
    </source>
</reference>
<evidence type="ECO:0000256" key="3">
    <source>
        <dbReference type="ARBA" id="ARBA00023163"/>
    </source>
</evidence>
<dbReference type="SUPFAM" id="SSF53822">
    <property type="entry name" value="Periplasmic binding protein-like I"/>
    <property type="match status" value="1"/>
</dbReference>
<proteinExistence type="predicted"/>
<sequence length="346" mass="38527">MTVTLKDLAKACGMSVGTVSRALNNKEEVSSATSDKIKQLAQSLGYVPNRAGKALSAQKNLCLIGILLPSINSPFFDEIKRGIDNAYQEFKDLGLDILLIEKEGWNVEEHLQAIEELKQRGCKAFALCTVNDERIRDKINQLSDEQLPVVLINNDIPDVRKLCFVGPDYYRSGQIAAGMLDKCSQGKELRLLIVMGLKEHAGHKARVQGFLSELDKRKVNYKVEQIIEGMDNDIITQQASMQAFAACPEINTVYMVTGSGVSGLGAAIIAKRDVKRFVIACDEIYTTRELVKGDIIDFVICQEPRNQGYQAIKKLHECLVRQQLPVVGAPDYIVDSLIKIKNHFER</sequence>
<dbReference type="SMART" id="SM00354">
    <property type="entry name" value="HTH_LACI"/>
    <property type="match status" value="1"/>
</dbReference>
<dbReference type="Proteomes" id="UP000823631">
    <property type="component" value="Unassembled WGS sequence"/>
</dbReference>
<dbReference type="InterPro" id="IPR025997">
    <property type="entry name" value="SBP_2_dom"/>
</dbReference>
<dbReference type="Pfam" id="PF13407">
    <property type="entry name" value="Peripla_BP_4"/>
    <property type="match status" value="1"/>
</dbReference>
<evidence type="ECO:0000256" key="2">
    <source>
        <dbReference type="ARBA" id="ARBA00023125"/>
    </source>
</evidence>
<comment type="caution">
    <text evidence="5">The sequence shown here is derived from an EMBL/GenBank/DDBJ whole genome shotgun (WGS) entry which is preliminary data.</text>
</comment>
<feature type="domain" description="HTH lacI-type" evidence="4">
    <location>
        <begin position="3"/>
        <end position="57"/>
    </location>
</feature>
<dbReference type="SUPFAM" id="SSF47413">
    <property type="entry name" value="lambda repressor-like DNA-binding domains"/>
    <property type="match status" value="1"/>
</dbReference>